<evidence type="ECO:0000256" key="1">
    <source>
        <dbReference type="SAM" id="MobiDB-lite"/>
    </source>
</evidence>
<evidence type="ECO:0000313" key="4">
    <source>
        <dbReference type="Proteomes" id="UP000595254"/>
    </source>
</evidence>
<organism evidence="3 4">
    <name type="scientific">Peribacillus psychrosaccharolyticus</name>
    <name type="common">Bacillus psychrosaccharolyticus</name>
    <dbReference type="NCBI Taxonomy" id="1407"/>
    <lineage>
        <taxon>Bacteria</taxon>
        <taxon>Bacillati</taxon>
        <taxon>Bacillota</taxon>
        <taxon>Bacilli</taxon>
        <taxon>Bacillales</taxon>
        <taxon>Bacillaceae</taxon>
        <taxon>Peribacillus</taxon>
    </lineage>
</organism>
<dbReference type="KEGG" id="ppsr:I6J18_09385"/>
<dbReference type="RefSeq" id="WP_040373528.1">
    <property type="nucleotide sequence ID" value="NZ_CP068053.1"/>
</dbReference>
<keyword evidence="3" id="KW-0946">Virion</keyword>
<gene>
    <name evidence="3" type="ORF">I6J18_09385</name>
</gene>
<dbReference type="Proteomes" id="UP000595254">
    <property type="component" value="Chromosome"/>
</dbReference>
<feature type="domain" description="Spore coat protein X/V" evidence="2">
    <location>
        <begin position="136"/>
        <end position="192"/>
    </location>
</feature>
<reference evidence="3 4" key="1">
    <citation type="submission" date="2021-01" db="EMBL/GenBank/DDBJ databases">
        <title>FDA dAtabase for Regulatory Grade micrObial Sequences (FDA-ARGOS): Supporting development and validation of Infectious Disease Dx tests.</title>
        <authorList>
            <person name="Nelson B."/>
            <person name="Plummer A."/>
            <person name="Tallon L."/>
            <person name="Sadzewicz L."/>
            <person name="Zhao X."/>
            <person name="Boylan J."/>
            <person name="Ott S."/>
            <person name="Bowen H."/>
            <person name="Vavikolanu K."/>
            <person name="Mehta A."/>
            <person name="Aluvathingal J."/>
            <person name="Nadendla S."/>
            <person name="Myers T."/>
            <person name="Yan Y."/>
            <person name="Sichtig H."/>
        </authorList>
    </citation>
    <scope>NUCLEOTIDE SEQUENCE [LARGE SCALE GENOMIC DNA]</scope>
    <source>
        <strain evidence="3 4">FDAARGOS_1161</strain>
    </source>
</reference>
<dbReference type="GO" id="GO:0030435">
    <property type="term" value="P:sporulation resulting in formation of a cellular spore"/>
    <property type="evidence" value="ECO:0007669"/>
    <property type="project" value="InterPro"/>
</dbReference>
<accession>A0A974S1Y4</accession>
<dbReference type="AlphaFoldDB" id="A0A974S1Y4"/>
<sequence>MNQEVYRSNRNRCESSSSESSSCREESSRDRHRESSCREDDRRERRQEKRWSALDSDDRHPLSAFCRNEDNNIDQRAVQGNSEFQLSEELIFIKDSCDVTVTSVDLKAALSLQAAIQAAIAVIISISIADGQDSSAITQELLQTSKISQITRQKTIVENSRDIEIRTTDAQIAINIQLLLQLLLAIIVEVDVL</sequence>
<dbReference type="EMBL" id="CP068053">
    <property type="protein sequence ID" value="QQT02021.1"/>
    <property type="molecule type" value="Genomic_DNA"/>
</dbReference>
<feature type="region of interest" description="Disordered" evidence="1">
    <location>
        <begin position="1"/>
        <end position="54"/>
    </location>
</feature>
<name>A0A974S1Y4_PERPY</name>
<dbReference type="GO" id="GO:0031160">
    <property type="term" value="C:spore wall"/>
    <property type="evidence" value="ECO:0007669"/>
    <property type="project" value="InterPro"/>
</dbReference>
<proteinExistence type="predicted"/>
<feature type="compositionally biased region" description="Basic and acidic residues" evidence="1">
    <location>
        <begin position="22"/>
        <end position="54"/>
    </location>
</feature>
<keyword evidence="3" id="KW-0167">Capsid protein</keyword>
<feature type="domain" description="Spore coat protein X/V" evidence="2">
    <location>
        <begin position="72"/>
        <end position="128"/>
    </location>
</feature>
<dbReference type="InterPro" id="IPR011428">
    <property type="entry name" value="Spore_coat_X/V"/>
</dbReference>
<evidence type="ECO:0000313" key="3">
    <source>
        <dbReference type="EMBL" id="QQT02021.1"/>
    </source>
</evidence>
<evidence type="ECO:0000259" key="2">
    <source>
        <dbReference type="Pfam" id="PF07552"/>
    </source>
</evidence>
<keyword evidence="4" id="KW-1185">Reference proteome</keyword>
<dbReference type="Pfam" id="PF07552">
    <property type="entry name" value="Coat_X"/>
    <property type="match status" value="2"/>
</dbReference>
<protein>
    <submittedName>
        <fullName evidence="3">Spore coat protein</fullName>
    </submittedName>
</protein>